<organism evidence="2 3">
    <name type="scientific">Candidatus Roizmanbacteria bacterium GW2011_GWC2_34_23</name>
    <dbReference type="NCBI Taxonomy" id="1618484"/>
    <lineage>
        <taxon>Bacteria</taxon>
        <taxon>Candidatus Roizmaniibacteriota</taxon>
    </lineage>
</organism>
<evidence type="ECO:0000313" key="3">
    <source>
        <dbReference type="Proteomes" id="UP000034004"/>
    </source>
</evidence>
<evidence type="ECO:0000313" key="2">
    <source>
        <dbReference type="EMBL" id="KKP61734.1"/>
    </source>
</evidence>
<protein>
    <submittedName>
        <fullName evidence="2">Uncharacterized protein</fullName>
    </submittedName>
</protein>
<reference evidence="2 3" key="1">
    <citation type="journal article" date="2015" name="Nature">
        <title>rRNA introns, odd ribosomes, and small enigmatic genomes across a large radiation of phyla.</title>
        <authorList>
            <person name="Brown C.T."/>
            <person name="Hug L.A."/>
            <person name="Thomas B.C."/>
            <person name="Sharon I."/>
            <person name="Castelle C.J."/>
            <person name="Singh A."/>
            <person name="Wilkins M.J."/>
            <person name="Williams K.H."/>
            <person name="Banfield J.F."/>
        </authorList>
    </citation>
    <scope>NUCLEOTIDE SEQUENCE [LARGE SCALE GENOMIC DNA]</scope>
</reference>
<feature type="transmembrane region" description="Helical" evidence="1">
    <location>
        <begin position="35"/>
        <end position="52"/>
    </location>
</feature>
<name>A0A0G0AXE9_9BACT</name>
<dbReference type="STRING" id="1618484.UR56_C0008G0038"/>
<keyword evidence="1" id="KW-0472">Membrane</keyword>
<gene>
    <name evidence="2" type="ORF">UR56_C0008G0038</name>
</gene>
<dbReference type="Proteomes" id="UP000034004">
    <property type="component" value="Unassembled WGS sequence"/>
</dbReference>
<dbReference type="EMBL" id="LBPR01000008">
    <property type="protein sequence ID" value="KKP61734.1"/>
    <property type="molecule type" value="Genomic_DNA"/>
</dbReference>
<sequence>MTSIQDLEKEILLIKTRNKKVEIDKAWETSWTRKFLLMTFTYLGIGFYLRAINIDKPWLNAIVPSVGFLLSTFTLPFFKKIWEKYIHH</sequence>
<comment type="caution">
    <text evidence="2">The sequence shown here is derived from an EMBL/GenBank/DDBJ whole genome shotgun (WGS) entry which is preliminary data.</text>
</comment>
<keyword evidence="1" id="KW-0812">Transmembrane</keyword>
<feature type="transmembrane region" description="Helical" evidence="1">
    <location>
        <begin position="58"/>
        <end position="78"/>
    </location>
</feature>
<keyword evidence="1" id="KW-1133">Transmembrane helix</keyword>
<evidence type="ECO:0000256" key="1">
    <source>
        <dbReference type="SAM" id="Phobius"/>
    </source>
</evidence>
<accession>A0A0G0AXE9</accession>
<proteinExistence type="predicted"/>
<dbReference type="AlphaFoldDB" id="A0A0G0AXE9"/>